<comment type="caution">
    <text evidence="1">The sequence shown here is derived from an EMBL/GenBank/DDBJ whole genome shotgun (WGS) entry which is preliminary data.</text>
</comment>
<dbReference type="EMBL" id="JACSNR010000009">
    <property type="protein sequence ID" value="MBM6923878.1"/>
    <property type="molecule type" value="Genomic_DNA"/>
</dbReference>
<keyword evidence="2" id="KW-1185">Reference proteome</keyword>
<gene>
    <name evidence="1" type="ORF">H9X81_09295</name>
</gene>
<organism evidence="1 2">
    <name type="scientific">Hydrogenoanaerobacterium saccharovorans</name>
    <dbReference type="NCBI Taxonomy" id="474960"/>
    <lineage>
        <taxon>Bacteria</taxon>
        <taxon>Bacillati</taxon>
        <taxon>Bacillota</taxon>
        <taxon>Clostridia</taxon>
        <taxon>Eubacteriales</taxon>
        <taxon>Oscillospiraceae</taxon>
        <taxon>Hydrogenoanaerobacterium</taxon>
    </lineage>
</organism>
<protein>
    <recommendedName>
        <fullName evidence="3">Bacteriophage lambda head decoration protein D</fullName>
    </recommendedName>
</protein>
<evidence type="ECO:0008006" key="3">
    <source>
        <dbReference type="Google" id="ProtNLM"/>
    </source>
</evidence>
<proteinExistence type="predicted"/>
<evidence type="ECO:0000313" key="1">
    <source>
        <dbReference type="EMBL" id="MBM6923878.1"/>
    </source>
</evidence>
<accession>A0ABS2GQV1</accession>
<reference evidence="1 2" key="1">
    <citation type="journal article" date="2021" name="Sci. Rep.">
        <title>The distribution of antibiotic resistance genes in chicken gut microbiota commensals.</title>
        <authorList>
            <person name="Juricova H."/>
            <person name="Matiasovicova J."/>
            <person name="Kubasova T."/>
            <person name="Cejkova D."/>
            <person name="Rychlik I."/>
        </authorList>
    </citation>
    <scope>NUCLEOTIDE SEQUENCE [LARGE SCALE GENOMIC DNA]</scope>
    <source>
        <strain evidence="1 2">An564</strain>
    </source>
</reference>
<sequence>MNISLNGYGTGYVTLEAAEGLTEGVLAKISANHTAAAAGDGEAFIGPVLSVRDGLALCQLSGICTVAYTGGAPTLGYDMLAADASGGIKTTEAGGRTVLVTAVDSTAMTAEILL</sequence>
<evidence type="ECO:0000313" key="2">
    <source>
        <dbReference type="Proteomes" id="UP000724149"/>
    </source>
</evidence>
<name>A0ABS2GQV1_9FIRM</name>
<dbReference type="Proteomes" id="UP000724149">
    <property type="component" value="Unassembled WGS sequence"/>
</dbReference>
<dbReference type="RefSeq" id="WP_191392671.1">
    <property type="nucleotide sequence ID" value="NZ_JACSNR010000009.1"/>
</dbReference>